<protein>
    <submittedName>
        <fullName evidence="2">Uncharacterized protein</fullName>
    </submittedName>
</protein>
<sequence>MSKEIKILLVVLVILDALAINAGLAYLWQRKTTVASEPVVQTQYMIVYQTAPKTKTRTTSYVTIPGSGSTTETAWTNVAGSEFYFNPADYPGLVSVYFEANMKLFNGSGLAYAQLFDVTHGIGVQGSEVSTQTGSDTVVESGQVSFWSGRNLIRVQVKSLTTESAIFNSGRLRILTEN</sequence>
<organism evidence="2 3">
    <name type="scientific">Candidatus Woesebacteria bacterium GW2011_GWB1_41_10</name>
    <dbReference type="NCBI Taxonomy" id="1618577"/>
    <lineage>
        <taxon>Bacteria</taxon>
        <taxon>Candidatus Woeseibacteriota</taxon>
    </lineage>
</organism>
<reference evidence="2 3" key="1">
    <citation type="journal article" date="2015" name="Nature">
        <title>rRNA introns, odd ribosomes, and small enigmatic genomes across a large radiation of phyla.</title>
        <authorList>
            <person name="Brown C.T."/>
            <person name="Hug L.A."/>
            <person name="Thomas B.C."/>
            <person name="Sharon I."/>
            <person name="Castelle C.J."/>
            <person name="Singh A."/>
            <person name="Wilkins M.J."/>
            <person name="Williams K.H."/>
            <person name="Banfield J.F."/>
        </authorList>
    </citation>
    <scope>NUCLEOTIDE SEQUENCE [LARGE SCALE GENOMIC DNA]</scope>
</reference>
<evidence type="ECO:0000313" key="2">
    <source>
        <dbReference type="EMBL" id="KKR84048.1"/>
    </source>
</evidence>
<dbReference type="Proteomes" id="UP000033858">
    <property type="component" value="Unassembled WGS sequence"/>
</dbReference>
<proteinExistence type="predicted"/>
<gene>
    <name evidence="2" type="ORF">UU32_C0051G0009</name>
</gene>
<evidence type="ECO:0000256" key="1">
    <source>
        <dbReference type="SAM" id="Phobius"/>
    </source>
</evidence>
<keyword evidence="1" id="KW-0812">Transmembrane</keyword>
<keyword evidence="1" id="KW-0472">Membrane</keyword>
<evidence type="ECO:0000313" key="3">
    <source>
        <dbReference type="Proteomes" id="UP000033858"/>
    </source>
</evidence>
<accession>A0A0G0U4M1</accession>
<keyword evidence="1" id="KW-1133">Transmembrane helix</keyword>
<name>A0A0G0U4M1_9BACT</name>
<feature type="transmembrane region" description="Helical" evidence="1">
    <location>
        <begin position="7"/>
        <end position="28"/>
    </location>
</feature>
<dbReference type="AlphaFoldDB" id="A0A0G0U4M1"/>
<comment type="caution">
    <text evidence="2">The sequence shown here is derived from an EMBL/GenBank/DDBJ whole genome shotgun (WGS) entry which is preliminary data.</text>
</comment>
<dbReference type="EMBL" id="LCAE01000051">
    <property type="protein sequence ID" value="KKR84048.1"/>
    <property type="molecule type" value="Genomic_DNA"/>
</dbReference>